<reference evidence="2" key="1">
    <citation type="submission" date="2014-05" db="EMBL/GenBank/DDBJ databases">
        <authorList>
            <person name="Chronopoulou M."/>
        </authorList>
    </citation>
    <scope>NUCLEOTIDE SEQUENCE</scope>
    <source>
        <tissue evidence="2">Whole organism</tissue>
    </source>
</reference>
<feature type="region of interest" description="Disordered" evidence="1">
    <location>
        <begin position="1"/>
        <end position="45"/>
    </location>
</feature>
<evidence type="ECO:0000256" key="1">
    <source>
        <dbReference type="SAM" id="MobiDB-lite"/>
    </source>
</evidence>
<feature type="compositionally biased region" description="Pro residues" evidence="1">
    <location>
        <begin position="14"/>
        <end position="24"/>
    </location>
</feature>
<dbReference type="AlphaFoldDB" id="A0A0K2UDR0"/>
<name>A0A0K2UDR0_LEPSM</name>
<protein>
    <submittedName>
        <fullName evidence="2">Uncharacterized protein</fullName>
    </submittedName>
</protein>
<sequence>MTYASEPMIKLDEPPPLLPPPPFESPSIKIPPAVSRPFPSRHVRV</sequence>
<dbReference type="EMBL" id="HACA01019007">
    <property type="protein sequence ID" value="CDW36368.1"/>
    <property type="molecule type" value="Transcribed_RNA"/>
</dbReference>
<proteinExistence type="predicted"/>
<organism evidence="2">
    <name type="scientific">Lepeophtheirus salmonis</name>
    <name type="common">Salmon louse</name>
    <name type="synonym">Caligus salmonis</name>
    <dbReference type="NCBI Taxonomy" id="72036"/>
    <lineage>
        <taxon>Eukaryota</taxon>
        <taxon>Metazoa</taxon>
        <taxon>Ecdysozoa</taxon>
        <taxon>Arthropoda</taxon>
        <taxon>Crustacea</taxon>
        <taxon>Multicrustacea</taxon>
        <taxon>Hexanauplia</taxon>
        <taxon>Copepoda</taxon>
        <taxon>Siphonostomatoida</taxon>
        <taxon>Caligidae</taxon>
        <taxon>Lepeophtheirus</taxon>
    </lineage>
</organism>
<accession>A0A0K2UDR0</accession>
<evidence type="ECO:0000313" key="2">
    <source>
        <dbReference type="EMBL" id="CDW36368.1"/>
    </source>
</evidence>